<organism evidence="2 3">
    <name type="scientific">Lacticaseibacillus zeae DSM 20178 = KCTC 3804</name>
    <dbReference type="NCBI Taxonomy" id="1423816"/>
    <lineage>
        <taxon>Bacteria</taxon>
        <taxon>Bacillati</taxon>
        <taxon>Bacillota</taxon>
        <taxon>Bacilli</taxon>
        <taxon>Lactobacillales</taxon>
        <taxon>Lactobacillaceae</taxon>
        <taxon>Lacticaseibacillus</taxon>
    </lineage>
</organism>
<feature type="transmembrane region" description="Helical" evidence="1">
    <location>
        <begin position="168"/>
        <end position="190"/>
    </location>
</feature>
<feature type="transmembrane region" description="Helical" evidence="1">
    <location>
        <begin position="20"/>
        <end position="40"/>
    </location>
</feature>
<feature type="transmembrane region" description="Helical" evidence="1">
    <location>
        <begin position="98"/>
        <end position="119"/>
    </location>
</feature>
<keyword evidence="1" id="KW-1133">Transmembrane helix</keyword>
<gene>
    <name evidence="2" type="ORF">FD51_GL001621</name>
</gene>
<dbReference type="EMBL" id="AZCT01000002">
    <property type="protein sequence ID" value="KRK13406.1"/>
    <property type="molecule type" value="Genomic_DNA"/>
</dbReference>
<reference evidence="2 3" key="1">
    <citation type="journal article" date="2015" name="Genome Announc.">
        <title>Expanding the biotechnology potential of lactobacilli through comparative genomics of 213 strains and associated genera.</title>
        <authorList>
            <person name="Sun Z."/>
            <person name="Harris H.M."/>
            <person name="McCann A."/>
            <person name="Guo C."/>
            <person name="Argimon S."/>
            <person name="Zhang W."/>
            <person name="Yang X."/>
            <person name="Jeffery I.B."/>
            <person name="Cooney J.C."/>
            <person name="Kagawa T.F."/>
            <person name="Liu W."/>
            <person name="Song Y."/>
            <person name="Salvetti E."/>
            <person name="Wrobel A."/>
            <person name="Rasinkangas P."/>
            <person name="Parkhill J."/>
            <person name="Rea M.C."/>
            <person name="O'Sullivan O."/>
            <person name="Ritari J."/>
            <person name="Douillard F.P."/>
            <person name="Paul Ross R."/>
            <person name="Yang R."/>
            <person name="Briner A.E."/>
            <person name="Felis G.E."/>
            <person name="de Vos W.M."/>
            <person name="Barrangou R."/>
            <person name="Klaenhammer T.R."/>
            <person name="Caufield P.W."/>
            <person name="Cui Y."/>
            <person name="Zhang H."/>
            <person name="O'Toole P.W."/>
        </authorList>
    </citation>
    <scope>NUCLEOTIDE SEQUENCE [LARGE SCALE GENOMIC DNA]</scope>
    <source>
        <strain evidence="2 3">DSM 20178</strain>
    </source>
</reference>
<sequence length="234" mass="25793">MKRKGKLLAIRFLPQMPRLVFILLMLVVSSGFTIMGLMTGQFQKGLFGANLSVQRPFGQIILLLPIVGVLTFLLVKLLKNTSLLLRIGSRVSIARQILHELSVYTLAVTVVVWGIWFGAVLLFSQVGQGVMIIAANLNLMMNVATALFIDTLLTLFFCLAFRSQAVGISLGLGVIIVFYIAPSFGLDAITNLITPKLTQGAMWPIDIVKQWLLVVIATELMTITLMHIRLPIKV</sequence>
<dbReference type="RefSeq" id="WP_010489920.1">
    <property type="nucleotide sequence ID" value="NZ_AZCT01000002.1"/>
</dbReference>
<keyword evidence="1" id="KW-0472">Membrane</keyword>
<protein>
    <submittedName>
        <fullName evidence="2">Uncharacterized protein</fullName>
    </submittedName>
</protein>
<evidence type="ECO:0000313" key="2">
    <source>
        <dbReference type="EMBL" id="KRK13406.1"/>
    </source>
</evidence>
<feature type="transmembrane region" description="Helical" evidence="1">
    <location>
        <begin position="210"/>
        <end position="228"/>
    </location>
</feature>
<comment type="caution">
    <text evidence="2">The sequence shown here is derived from an EMBL/GenBank/DDBJ whole genome shotgun (WGS) entry which is preliminary data.</text>
</comment>
<feature type="transmembrane region" description="Helical" evidence="1">
    <location>
        <begin position="60"/>
        <end position="78"/>
    </location>
</feature>
<accession>A0A0R1EWN5</accession>
<evidence type="ECO:0000256" key="1">
    <source>
        <dbReference type="SAM" id="Phobius"/>
    </source>
</evidence>
<dbReference type="AlphaFoldDB" id="A0A0R1EWN5"/>
<evidence type="ECO:0000313" key="3">
    <source>
        <dbReference type="Proteomes" id="UP000051984"/>
    </source>
</evidence>
<dbReference type="PATRIC" id="fig|1423816.3.peg.1695"/>
<feature type="transmembrane region" description="Helical" evidence="1">
    <location>
        <begin position="139"/>
        <end position="161"/>
    </location>
</feature>
<proteinExistence type="predicted"/>
<name>A0A0R1EWN5_LACZE</name>
<dbReference type="Proteomes" id="UP000051984">
    <property type="component" value="Unassembled WGS sequence"/>
</dbReference>
<keyword evidence="1" id="KW-0812">Transmembrane</keyword>